<proteinExistence type="predicted"/>
<dbReference type="Proteomes" id="UP000178724">
    <property type="component" value="Unassembled WGS sequence"/>
</dbReference>
<dbReference type="EMBL" id="METM01000026">
    <property type="protein sequence ID" value="OGB89375.1"/>
    <property type="molecule type" value="Genomic_DNA"/>
</dbReference>
<evidence type="ECO:0000313" key="1">
    <source>
        <dbReference type="EMBL" id="OGB89375.1"/>
    </source>
</evidence>
<protein>
    <submittedName>
        <fullName evidence="1">Uncharacterized protein</fullName>
    </submittedName>
</protein>
<reference evidence="1 2" key="1">
    <citation type="journal article" date="2016" name="Nat. Commun.">
        <title>Thousands of microbial genomes shed light on interconnected biogeochemical processes in an aquifer system.</title>
        <authorList>
            <person name="Anantharaman K."/>
            <person name="Brown C.T."/>
            <person name="Hug L.A."/>
            <person name="Sharon I."/>
            <person name="Castelle C.J."/>
            <person name="Probst A.J."/>
            <person name="Thomas B.C."/>
            <person name="Singh A."/>
            <person name="Wilkins M.J."/>
            <person name="Karaoz U."/>
            <person name="Brodie E.L."/>
            <person name="Williams K.H."/>
            <person name="Hubbard S.S."/>
            <person name="Banfield J.F."/>
        </authorList>
    </citation>
    <scope>NUCLEOTIDE SEQUENCE [LARGE SCALE GENOMIC DNA]</scope>
</reference>
<comment type="caution">
    <text evidence="1">The sequence shown here is derived from an EMBL/GenBank/DDBJ whole genome shotgun (WGS) entry which is preliminary data.</text>
</comment>
<accession>A0A1F4Q096</accession>
<evidence type="ECO:0000313" key="2">
    <source>
        <dbReference type="Proteomes" id="UP000178724"/>
    </source>
</evidence>
<gene>
    <name evidence="1" type="ORF">A2625_07790</name>
</gene>
<organism evidence="1 2">
    <name type="scientific">candidate division WOR-1 bacterium RIFCSPHIGHO2_01_FULL_53_15</name>
    <dbReference type="NCBI Taxonomy" id="1802564"/>
    <lineage>
        <taxon>Bacteria</taxon>
        <taxon>Bacillati</taxon>
        <taxon>Saganbacteria</taxon>
    </lineage>
</organism>
<dbReference type="AlphaFoldDB" id="A0A1F4Q096"/>
<name>A0A1F4Q096_UNCSA</name>
<sequence length="101" mass="10989">MATTVRITPFQRAGKSLMQGRQFKATSKLGRLPISLHDFGKAQNIFASQETFRNQVLKFGEGVDLVSGEVNGEIFVLEAAQAKTLIENALDAQNLIAGLKP</sequence>